<dbReference type="PANTHER" id="PTHR43600">
    <property type="entry name" value="COENZYME F420 HYDROGENASE, SUBUNIT ALPHA"/>
    <property type="match status" value="1"/>
</dbReference>
<evidence type="ECO:0000256" key="6">
    <source>
        <dbReference type="PIRSR" id="PIRSR601501-1"/>
    </source>
</evidence>
<keyword evidence="4 6" id="KW-0479">Metal-binding</keyword>
<dbReference type="Pfam" id="PF00374">
    <property type="entry name" value="NiFeSe_Hases"/>
    <property type="match status" value="1"/>
</dbReference>
<dbReference type="GO" id="GO:0016491">
    <property type="term" value="F:oxidoreductase activity"/>
    <property type="evidence" value="ECO:0007669"/>
    <property type="project" value="UniProtKB-KW"/>
</dbReference>
<evidence type="ECO:0000256" key="2">
    <source>
        <dbReference type="ARBA" id="ARBA00009292"/>
    </source>
</evidence>
<comment type="cofactor">
    <cofactor evidence="1 6">
        <name>Ni(2+)</name>
        <dbReference type="ChEBI" id="CHEBI:49786"/>
    </cofactor>
</comment>
<feature type="binding site" evidence="6">
    <location>
        <position position="157"/>
    </location>
    <ligand>
        <name>Mg(2+)</name>
        <dbReference type="ChEBI" id="CHEBI:18420"/>
    </ligand>
</feature>
<name>A0A9D5QCW8_UNCW3</name>
<reference evidence="7" key="1">
    <citation type="submission" date="2019-11" db="EMBL/GenBank/DDBJ databases">
        <title>Microbial mats filling the niche in hypersaline microbial mats.</title>
        <authorList>
            <person name="Wong H.L."/>
            <person name="Macleod F.I."/>
            <person name="White R.A. III"/>
            <person name="Burns B.P."/>
        </authorList>
    </citation>
    <scope>NUCLEOTIDE SEQUENCE</scope>
    <source>
        <strain evidence="7">Bin_327</strain>
    </source>
</reference>
<sequence>LARLNAADGMATPQAQEQYERYFDVLGGKPVHNTLATHWARLVEALYASERMLELADHPELTNPDVRTLPSEKPSVGMGVVEAPRGTLYHHYETDERGVLTAVNLIVATQNNSAAISMSVDKAAKMLIRNGEVSDKLLNMVEMAFRAYDPCFACTTHSLPGQMPLEVVLKDPAGEVVRRFSR</sequence>
<proteinExistence type="inferred from homology"/>
<comment type="caution">
    <text evidence="7">The sequence shown here is derived from an EMBL/GenBank/DDBJ whole genome shotgun (WGS) entry which is preliminary data.</text>
</comment>
<feature type="binding site" evidence="6">
    <location>
        <position position="151"/>
    </location>
    <ligand>
        <name>Ni(2+)</name>
        <dbReference type="ChEBI" id="CHEBI:49786"/>
    </ligand>
</feature>
<dbReference type="InterPro" id="IPR029014">
    <property type="entry name" value="NiFe-Hase_large"/>
</dbReference>
<feature type="binding site" evidence="6">
    <location>
        <position position="154"/>
    </location>
    <ligand>
        <name>Fe cation</name>
        <dbReference type="ChEBI" id="CHEBI:24875"/>
    </ligand>
</feature>
<organism evidence="7 8">
    <name type="scientific">candidate division WOR-3 bacterium</name>
    <dbReference type="NCBI Taxonomy" id="2052148"/>
    <lineage>
        <taxon>Bacteria</taxon>
        <taxon>Bacteria division WOR-3</taxon>
    </lineage>
</organism>
<feature type="binding site" evidence="6">
    <location>
        <position position="105"/>
    </location>
    <ligand>
        <name>Mg(2+)</name>
        <dbReference type="ChEBI" id="CHEBI:18420"/>
    </ligand>
</feature>
<dbReference type="SUPFAM" id="SSF56762">
    <property type="entry name" value="HydB/Nqo4-like"/>
    <property type="match status" value="1"/>
</dbReference>
<keyword evidence="3 6" id="KW-0533">Nickel</keyword>
<dbReference type="Proteomes" id="UP000630660">
    <property type="component" value="Unassembled WGS sequence"/>
</dbReference>
<comment type="similarity">
    <text evidence="2">Belongs to the [NiFe]/[NiFeSe] hydrogenase large subunit family.</text>
</comment>
<dbReference type="EMBL" id="WJKJ01000241">
    <property type="protein sequence ID" value="MBD3365009.1"/>
    <property type="molecule type" value="Genomic_DNA"/>
</dbReference>
<dbReference type="Gene3D" id="1.10.645.10">
    <property type="entry name" value="Cytochrome-c3 Hydrogenase, chain B"/>
    <property type="match status" value="1"/>
</dbReference>
<evidence type="ECO:0000256" key="5">
    <source>
        <dbReference type="ARBA" id="ARBA00023002"/>
    </source>
</evidence>
<feature type="non-terminal residue" evidence="7">
    <location>
        <position position="1"/>
    </location>
</feature>
<keyword evidence="6" id="KW-0408">Iron</keyword>
<keyword evidence="5" id="KW-0560">Oxidoreductase</keyword>
<evidence type="ECO:0000313" key="7">
    <source>
        <dbReference type="EMBL" id="MBD3365009.1"/>
    </source>
</evidence>
<dbReference type="InterPro" id="IPR001501">
    <property type="entry name" value="Ni-dep_hyd_lsu"/>
</dbReference>
<evidence type="ECO:0000313" key="8">
    <source>
        <dbReference type="Proteomes" id="UP000630660"/>
    </source>
</evidence>
<evidence type="ECO:0000256" key="3">
    <source>
        <dbReference type="ARBA" id="ARBA00022596"/>
    </source>
</evidence>
<dbReference type="AlphaFoldDB" id="A0A9D5QCW8"/>
<keyword evidence="6" id="KW-0460">Magnesium</keyword>
<accession>A0A9D5QCW8</accession>
<evidence type="ECO:0000256" key="1">
    <source>
        <dbReference type="ARBA" id="ARBA00001967"/>
    </source>
</evidence>
<evidence type="ECO:0000256" key="4">
    <source>
        <dbReference type="ARBA" id="ARBA00022723"/>
    </source>
</evidence>
<dbReference type="GO" id="GO:0016151">
    <property type="term" value="F:nickel cation binding"/>
    <property type="evidence" value="ECO:0007669"/>
    <property type="project" value="InterPro"/>
</dbReference>
<gene>
    <name evidence="7" type="ORF">GF359_07315</name>
</gene>
<dbReference type="PANTHER" id="PTHR43600:SF2">
    <property type="entry name" value="F420-NON-REDUCING HYDROGENASE VHU SUBUNIT A"/>
    <property type="match status" value="1"/>
</dbReference>
<comment type="cofactor">
    <cofactor evidence="6">
        <name>Fe cation</name>
        <dbReference type="ChEBI" id="CHEBI:24875"/>
    </cofactor>
</comment>
<protein>
    <submittedName>
        <fullName evidence="7">Ni/Fe hydrogenase subunit alpha</fullName>
    </submittedName>
</protein>